<sequence>MGSLYRYSAWAFFGFKDYTKRGYEKNSKNFNNEALNVDLTGKIAIVTGANSGLGKYVATELFRRGATVHMLCRDETRGEQARQDILSQVKTSFTAENKEVDVNLLKLHKVDISDLKRVKEFIKQYEQEEKYCHILINNAGVMNNERTLTNYGVETNFAINTLGTHFLTKQMVPILQKSGPGSRTVVISSGGMYLNKLDTSDLQFERMKPFRGTMAYAQNKRQQVELNEYWAKTYSESTTGIKFLSMHPGWSDTPGLNKYMETFYKTTKSYLRTTGQGADTILWAAFSKEVDDIPTGSFLFDRKVVPIHLPLAKTKSTEDDIKKLVDILDKLSEEVLVKDYSS</sequence>
<dbReference type="InterPro" id="IPR052992">
    <property type="entry name" value="SDR_member_12"/>
</dbReference>
<dbReference type="Gene3D" id="3.40.50.720">
    <property type="entry name" value="NAD(P)-binding Rossmann-like Domain"/>
    <property type="match status" value="1"/>
</dbReference>
<dbReference type="STRING" id="1432141.A0A015LQH7"/>
<dbReference type="PANTHER" id="PTHR44656">
    <property type="entry name" value="DEHYDROGENASE/REDUCTASE SDR FAMILY MEMBER 12"/>
    <property type="match status" value="1"/>
</dbReference>
<dbReference type="Proteomes" id="UP000022910">
    <property type="component" value="Unassembled WGS sequence"/>
</dbReference>
<reference evidence="1 2" key="1">
    <citation type="submission" date="2014-02" db="EMBL/GenBank/DDBJ databases">
        <title>Single nucleus genome sequencing reveals high similarity among nuclei of an endomycorrhizal fungus.</title>
        <authorList>
            <person name="Lin K."/>
            <person name="Geurts R."/>
            <person name="Zhang Z."/>
            <person name="Limpens E."/>
            <person name="Saunders D.G."/>
            <person name="Mu D."/>
            <person name="Pang E."/>
            <person name="Cao H."/>
            <person name="Cha H."/>
            <person name="Lin T."/>
            <person name="Zhou Q."/>
            <person name="Shang Y."/>
            <person name="Li Y."/>
            <person name="Ivanov S."/>
            <person name="Sharma T."/>
            <person name="Velzen R.V."/>
            <person name="Ruijter N.D."/>
            <person name="Aanen D.K."/>
            <person name="Win J."/>
            <person name="Kamoun S."/>
            <person name="Bisseling T."/>
            <person name="Huang S."/>
        </authorList>
    </citation>
    <scope>NUCLEOTIDE SEQUENCE [LARGE SCALE GENOMIC DNA]</scope>
    <source>
        <strain evidence="2">DAOM197198w</strain>
    </source>
</reference>
<dbReference type="SMR" id="A0A015LQH7"/>
<proteinExistence type="predicted"/>
<dbReference type="InterPro" id="IPR036291">
    <property type="entry name" value="NAD(P)-bd_dom_sf"/>
</dbReference>
<dbReference type="PANTHER" id="PTHR44656:SF7">
    <property type="entry name" value="DEHYDROGENASE_REDUCTASE SDR FAMILY MEMBER 12"/>
    <property type="match status" value="1"/>
</dbReference>
<evidence type="ECO:0000313" key="2">
    <source>
        <dbReference type="Proteomes" id="UP000022910"/>
    </source>
</evidence>
<dbReference type="OrthoDB" id="191139at2759"/>
<accession>A0A015LQH7</accession>
<evidence type="ECO:0000313" key="1">
    <source>
        <dbReference type="EMBL" id="EXX74991.1"/>
    </source>
</evidence>
<dbReference type="EMBL" id="JEMT01012642">
    <property type="protein sequence ID" value="EXX74991.1"/>
    <property type="molecule type" value="Genomic_DNA"/>
</dbReference>
<dbReference type="SUPFAM" id="SSF51735">
    <property type="entry name" value="NAD(P)-binding Rossmann-fold domains"/>
    <property type="match status" value="1"/>
</dbReference>
<dbReference type="OMA" id="QQWAKAN"/>
<dbReference type="PRINTS" id="PR00081">
    <property type="entry name" value="GDHRDH"/>
</dbReference>
<gene>
    <name evidence="1" type="ORF">RirG_045940</name>
</gene>
<dbReference type="Pfam" id="PF00106">
    <property type="entry name" value="adh_short"/>
    <property type="match status" value="1"/>
</dbReference>
<comment type="caution">
    <text evidence="1">The sequence shown here is derived from an EMBL/GenBank/DDBJ whole genome shotgun (WGS) entry which is preliminary data.</text>
</comment>
<dbReference type="InterPro" id="IPR002347">
    <property type="entry name" value="SDR_fam"/>
</dbReference>
<organism evidence="1 2">
    <name type="scientific">Rhizophagus irregularis (strain DAOM 197198w)</name>
    <name type="common">Glomus intraradices</name>
    <dbReference type="NCBI Taxonomy" id="1432141"/>
    <lineage>
        <taxon>Eukaryota</taxon>
        <taxon>Fungi</taxon>
        <taxon>Fungi incertae sedis</taxon>
        <taxon>Mucoromycota</taxon>
        <taxon>Glomeromycotina</taxon>
        <taxon>Glomeromycetes</taxon>
        <taxon>Glomerales</taxon>
        <taxon>Glomeraceae</taxon>
        <taxon>Rhizophagus</taxon>
    </lineage>
</organism>
<dbReference type="AlphaFoldDB" id="A0A015LQH7"/>
<name>A0A015LQH7_RHIIW</name>
<keyword evidence="2" id="KW-1185">Reference proteome</keyword>
<protein>
    <submittedName>
        <fullName evidence="1">Env9p</fullName>
    </submittedName>
</protein>
<dbReference type="HOGENOM" id="CLU_010194_44_8_1"/>